<sequence>MNPPNATVEQRQTDQFLKLLAQICRRINHRVDLYQRAGVAFDGEALIERPSGVRQLARLDERDRLIVEELTGQLQRRFRAADG</sequence>
<dbReference type="Proteomes" id="UP000465360">
    <property type="component" value="Unassembled WGS sequence"/>
</dbReference>
<accession>A0A7I9YN97</accession>
<gene>
    <name evidence="1" type="ORF">MBOU_21920</name>
</gene>
<keyword evidence="2" id="KW-1185">Reference proteome</keyword>
<protein>
    <submittedName>
        <fullName evidence="1">Uncharacterized protein</fullName>
    </submittedName>
</protein>
<dbReference type="RefSeq" id="WP_163711404.1">
    <property type="nucleotide sequence ID" value="NZ_BLKZ01000001.1"/>
</dbReference>
<dbReference type="AlphaFoldDB" id="A0A7I9YN97"/>
<reference evidence="1 2" key="1">
    <citation type="journal article" date="2019" name="Emerg. Microbes Infect.">
        <title>Comprehensive subspecies identification of 175 nontuberculous mycobacteria species based on 7547 genomic profiles.</title>
        <authorList>
            <person name="Matsumoto Y."/>
            <person name="Kinjo T."/>
            <person name="Motooka D."/>
            <person name="Nabeya D."/>
            <person name="Jung N."/>
            <person name="Uechi K."/>
            <person name="Horii T."/>
            <person name="Iida T."/>
            <person name="Fujita J."/>
            <person name="Nakamura S."/>
        </authorList>
    </citation>
    <scope>NUCLEOTIDE SEQUENCE [LARGE SCALE GENOMIC DNA]</scope>
    <source>
        <strain evidence="1 2">JCM 30725</strain>
    </source>
</reference>
<comment type="caution">
    <text evidence="1">The sequence shown here is derived from an EMBL/GenBank/DDBJ whole genome shotgun (WGS) entry which is preliminary data.</text>
</comment>
<evidence type="ECO:0000313" key="2">
    <source>
        <dbReference type="Proteomes" id="UP000465360"/>
    </source>
</evidence>
<evidence type="ECO:0000313" key="1">
    <source>
        <dbReference type="EMBL" id="GFG90150.1"/>
    </source>
</evidence>
<organism evidence="1 2">
    <name type="scientific">Mycobacterium bourgelatii</name>
    <dbReference type="NCBI Taxonomy" id="1273442"/>
    <lineage>
        <taxon>Bacteria</taxon>
        <taxon>Bacillati</taxon>
        <taxon>Actinomycetota</taxon>
        <taxon>Actinomycetes</taxon>
        <taxon>Mycobacteriales</taxon>
        <taxon>Mycobacteriaceae</taxon>
        <taxon>Mycobacterium</taxon>
    </lineage>
</organism>
<dbReference type="EMBL" id="BLKZ01000001">
    <property type="protein sequence ID" value="GFG90150.1"/>
    <property type="molecule type" value="Genomic_DNA"/>
</dbReference>
<proteinExistence type="predicted"/>
<name>A0A7I9YN97_MYCBU</name>